<protein>
    <submittedName>
        <fullName evidence="2">Uncharacterized protein</fullName>
    </submittedName>
</protein>
<dbReference type="EMBL" id="JBICBT010000052">
    <property type="protein sequence ID" value="KAL3125043.1"/>
    <property type="molecule type" value="Genomic_DNA"/>
</dbReference>
<feature type="compositionally biased region" description="Low complexity" evidence="1">
    <location>
        <begin position="535"/>
        <end position="546"/>
    </location>
</feature>
<evidence type="ECO:0000313" key="2">
    <source>
        <dbReference type="EMBL" id="KAL3125043.1"/>
    </source>
</evidence>
<feature type="region of interest" description="Disordered" evidence="1">
    <location>
        <begin position="530"/>
        <end position="559"/>
    </location>
</feature>
<feature type="region of interest" description="Disordered" evidence="1">
    <location>
        <begin position="250"/>
        <end position="327"/>
    </location>
</feature>
<accession>A0ABD2MC44</accession>
<evidence type="ECO:0000256" key="1">
    <source>
        <dbReference type="SAM" id="MobiDB-lite"/>
    </source>
</evidence>
<comment type="caution">
    <text evidence="2">The sequence shown here is derived from an EMBL/GenBank/DDBJ whole genome shotgun (WGS) entry which is preliminary data.</text>
</comment>
<dbReference type="Proteomes" id="UP001620626">
    <property type="component" value="Unassembled WGS sequence"/>
</dbReference>
<feature type="compositionally biased region" description="Low complexity" evidence="1">
    <location>
        <begin position="454"/>
        <end position="464"/>
    </location>
</feature>
<gene>
    <name evidence="2" type="ORF">niasHT_000648</name>
</gene>
<sequence length="638" mass="68128">MLKCAKPLQQLGISPGKNLVLLLLQLQSPNQLRNSCQAYATALPCFRRLVPRCGMPSQAEILRQMENAHQFLCSPFSGEEQSQLLAHRVCIGRILGQMGSGGKGCEATGGNGGAVGTANSNSSTAIVLFRCRERCLAHGNGMSESAKFGCLVRAWLSEQNLCLSEQLRAKCGREAAAFYTKMQRKIFHAQFPVICEEKNEWEKTKRKGVTTNESGSKVPSTMAVTQATIFVTSKKRKKTVARLSEFKLKLTGGRRRSSTDSSTTNATKAQKGSRGSGTATETVPTETTAATAPPTRHPPLSAPVSPLPSSSAPLPPLSVAPASSSPSSRSFAAASSRHFASPSPVPLLSLHSFVPSPSPPLFPSSSPIVSSPVTPSPLLRSSSPSVSPSFANFVPFSPFFANVSSSERNRIIQLLAAQSVPFRFASMVEQLRKRTESSESGPAFSFPSDENRRFPSSSSLPPSLPVSSLPFSVRSFSSSPPPSPPSQSLPVSSLPFSVRSFSSSPPPSPPSQSLPVSSLPFSVRSFSSSPPPPSAASSPHPHLYYPTVPPPPPLPSSSSRPLSLPPHYFSSSSSFSSLPSTLSSSLFLPPLLPFPSLPSPFPSSSPWVINQFNDFHQKDVSSQAFFFEVLPIDDIIYN</sequence>
<feature type="compositionally biased region" description="Low complexity" evidence="1">
    <location>
        <begin position="278"/>
        <end position="294"/>
    </location>
</feature>
<organism evidence="2 3">
    <name type="scientific">Heterodera trifolii</name>
    <dbReference type="NCBI Taxonomy" id="157864"/>
    <lineage>
        <taxon>Eukaryota</taxon>
        <taxon>Metazoa</taxon>
        <taxon>Ecdysozoa</taxon>
        <taxon>Nematoda</taxon>
        <taxon>Chromadorea</taxon>
        <taxon>Rhabditida</taxon>
        <taxon>Tylenchina</taxon>
        <taxon>Tylenchomorpha</taxon>
        <taxon>Tylenchoidea</taxon>
        <taxon>Heteroderidae</taxon>
        <taxon>Heteroderinae</taxon>
        <taxon>Heterodera</taxon>
    </lineage>
</organism>
<evidence type="ECO:0000313" key="3">
    <source>
        <dbReference type="Proteomes" id="UP001620626"/>
    </source>
</evidence>
<reference evidence="2 3" key="1">
    <citation type="submission" date="2024-10" db="EMBL/GenBank/DDBJ databases">
        <authorList>
            <person name="Kim D."/>
        </authorList>
    </citation>
    <scope>NUCLEOTIDE SEQUENCE [LARGE SCALE GENOMIC DNA]</scope>
    <source>
        <strain evidence="2">BH-2024</strain>
    </source>
</reference>
<feature type="compositionally biased region" description="Low complexity" evidence="1">
    <location>
        <begin position="302"/>
        <end position="312"/>
    </location>
</feature>
<feature type="region of interest" description="Disordered" evidence="1">
    <location>
        <begin position="436"/>
        <end position="464"/>
    </location>
</feature>
<name>A0ABD2MC44_9BILA</name>
<proteinExistence type="predicted"/>
<dbReference type="AlphaFoldDB" id="A0ABD2MC44"/>
<keyword evidence="3" id="KW-1185">Reference proteome</keyword>